<reference evidence="2" key="2">
    <citation type="submission" date="2020-11" db="EMBL/GenBank/DDBJ databases">
        <authorList>
            <person name="McCartney M.A."/>
            <person name="Auch B."/>
            <person name="Kono T."/>
            <person name="Mallez S."/>
            <person name="Becker A."/>
            <person name="Gohl D.M."/>
            <person name="Silverstein K.A.T."/>
            <person name="Koren S."/>
            <person name="Bechman K.B."/>
            <person name="Herman A."/>
            <person name="Abrahante J.E."/>
            <person name="Garbe J."/>
        </authorList>
    </citation>
    <scope>NUCLEOTIDE SEQUENCE</scope>
    <source>
        <strain evidence="2">Duluth1</strain>
        <tissue evidence="2">Whole animal</tissue>
    </source>
</reference>
<dbReference type="Proteomes" id="UP000828390">
    <property type="component" value="Unassembled WGS sequence"/>
</dbReference>
<evidence type="ECO:0000313" key="2">
    <source>
        <dbReference type="EMBL" id="KAH3709751.1"/>
    </source>
</evidence>
<sequence>MYKEDRNVLMQSRTSENTANDKHAHTSVKPRSIIIDKQYISEPSSPILEKHPKEMMLRNYSDLSSRIRKRVTYRLNSAPLPKPVANEQAESKLRTWMQYRCVERRSCRRSNKRSDG</sequence>
<evidence type="ECO:0000313" key="3">
    <source>
        <dbReference type="Proteomes" id="UP000828390"/>
    </source>
</evidence>
<gene>
    <name evidence="2" type="ORF">DPMN_069215</name>
</gene>
<feature type="region of interest" description="Disordered" evidence="1">
    <location>
        <begin position="1"/>
        <end position="28"/>
    </location>
</feature>
<accession>A0A9D3Z2T3</accession>
<name>A0A9D3Z2T3_DREPO</name>
<comment type="caution">
    <text evidence="2">The sequence shown here is derived from an EMBL/GenBank/DDBJ whole genome shotgun (WGS) entry which is preliminary data.</text>
</comment>
<proteinExistence type="predicted"/>
<protein>
    <submittedName>
        <fullName evidence="2">Uncharacterized protein</fullName>
    </submittedName>
</protein>
<keyword evidence="3" id="KW-1185">Reference proteome</keyword>
<organism evidence="2 3">
    <name type="scientific">Dreissena polymorpha</name>
    <name type="common">Zebra mussel</name>
    <name type="synonym">Mytilus polymorpha</name>
    <dbReference type="NCBI Taxonomy" id="45954"/>
    <lineage>
        <taxon>Eukaryota</taxon>
        <taxon>Metazoa</taxon>
        <taxon>Spiralia</taxon>
        <taxon>Lophotrochozoa</taxon>
        <taxon>Mollusca</taxon>
        <taxon>Bivalvia</taxon>
        <taxon>Autobranchia</taxon>
        <taxon>Heteroconchia</taxon>
        <taxon>Euheterodonta</taxon>
        <taxon>Imparidentia</taxon>
        <taxon>Neoheterodontei</taxon>
        <taxon>Myida</taxon>
        <taxon>Dreissenoidea</taxon>
        <taxon>Dreissenidae</taxon>
        <taxon>Dreissena</taxon>
    </lineage>
</organism>
<reference evidence="2" key="1">
    <citation type="journal article" date="2019" name="bioRxiv">
        <title>The Genome of the Zebra Mussel, Dreissena polymorpha: A Resource for Invasive Species Research.</title>
        <authorList>
            <person name="McCartney M.A."/>
            <person name="Auch B."/>
            <person name="Kono T."/>
            <person name="Mallez S."/>
            <person name="Zhang Y."/>
            <person name="Obille A."/>
            <person name="Becker A."/>
            <person name="Abrahante J.E."/>
            <person name="Garbe J."/>
            <person name="Badalamenti J.P."/>
            <person name="Herman A."/>
            <person name="Mangelson H."/>
            <person name="Liachko I."/>
            <person name="Sullivan S."/>
            <person name="Sone E.D."/>
            <person name="Koren S."/>
            <person name="Silverstein K.A.T."/>
            <person name="Beckman K.B."/>
            <person name="Gohl D.M."/>
        </authorList>
    </citation>
    <scope>NUCLEOTIDE SEQUENCE</scope>
    <source>
        <strain evidence="2">Duluth1</strain>
        <tissue evidence="2">Whole animal</tissue>
    </source>
</reference>
<evidence type="ECO:0000256" key="1">
    <source>
        <dbReference type="SAM" id="MobiDB-lite"/>
    </source>
</evidence>
<dbReference type="AlphaFoldDB" id="A0A9D3Z2T3"/>
<dbReference type="EMBL" id="JAIWYP010000014">
    <property type="protein sequence ID" value="KAH3709751.1"/>
    <property type="molecule type" value="Genomic_DNA"/>
</dbReference>
<feature type="compositionally biased region" description="Polar residues" evidence="1">
    <location>
        <begin position="9"/>
        <end position="18"/>
    </location>
</feature>